<comment type="caution">
    <text evidence="1">The sequence shown here is derived from an EMBL/GenBank/DDBJ whole genome shotgun (WGS) entry which is preliminary data.</text>
</comment>
<name>A0AAW1TNL7_9CUCU</name>
<evidence type="ECO:0000313" key="1">
    <source>
        <dbReference type="EMBL" id="KAK9871915.1"/>
    </source>
</evidence>
<keyword evidence="2" id="KW-1185">Reference proteome</keyword>
<evidence type="ECO:0000313" key="2">
    <source>
        <dbReference type="Proteomes" id="UP001431783"/>
    </source>
</evidence>
<dbReference type="EMBL" id="JARQZJ010000008">
    <property type="protein sequence ID" value="KAK9871915.1"/>
    <property type="molecule type" value="Genomic_DNA"/>
</dbReference>
<proteinExistence type="predicted"/>
<sequence length="75" mass="7852">MRAAGADAATGATSTAPPVCTLANLDLSCSISSSTDFPLSSLKTFLIFSVSDSIPTELRIFTMSAELYHPTQPKV</sequence>
<dbReference type="Proteomes" id="UP001431783">
    <property type="component" value="Unassembled WGS sequence"/>
</dbReference>
<dbReference type="AlphaFoldDB" id="A0AAW1TNL7"/>
<protein>
    <submittedName>
        <fullName evidence="1">Uncharacterized protein</fullName>
    </submittedName>
</protein>
<reference evidence="1 2" key="1">
    <citation type="submission" date="2023-03" db="EMBL/GenBank/DDBJ databases">
        <title>Genome insight into feeding habits of ladybird beetles.</title>
        <authorList>
            <person name="Li H.-S."/>
            <person name="Huang Y.-H."/>
            <person name="Pang H."/>
        </authorList>
    </citation>
    <scope>NUCLEOTIDE SEQUENCE [LARGE SCALE GENOMIC DNA]</scope>
    <source>
        <strain evidence="1">SYSU_2023b</strain>
        <tissue evidence="1">Whole body</tissue>
    </source>
</reference>
<accession>A0AAW1TNL7</accession>
<gene>
    <name evidence="1" type="ORF">WA026_015163</name>
</gene>
<organism evidence="1 2">
    <name type="scientific">Henosepilachna vigintioctopunctata</name>
    <dbReference type="NCBI Taxonomy" id="420089"/>
    <lineage>
        <taxon>Eukaryota</taxon>
        <taxon>Metazoa</taxon>
        <taxon>Ecdysozoa</taxon>
        <taxon>Arthropoda</taxon>
        <taxon>Hexapoda</taxon>
        <taxon>Insecta</taxon>
        <taxon>Pterygota</taxon>
        <taxon>Neoptera</taxon>
        <taxon>Endopterygota</taxon>
        <taxon>Coleoptera</taxon>
        <taxon>Polyphaga</taxon>
        <taxon>Cucujiformia</taxon>
        <taxon>Coccinelloidea</taxon>
        <taxon>Coccinellidae</taxon>
        <taxon>Epilachninae</taxon>
        <taxon>Epilachnini</taxon>
        <taxon>Henosepilachna</taxon>
    </lineage>
</organism>